<evidence type="ECO:0000256" key="4">
    <source>
        <dbReference type="ARBA" id="ARBA00022547"/>
    </source>
</evidence>
<accession>A0A6P6XJU3</accession>
<evidence type="ECO:0000256" key="8">
    <source>
        <dbReference type="ARBA" id="ARBA00023136"/>
    </source>
</evidence>
<dbReference type="Pfam" id="PF10206">
    <property type="entry name" value="WRW"/>
    <property type="match status" value="1"/>
</dbReference>
<dbReference type="GO" id="GO:0031966">
    <property type="term" value="C:mitochondrial membrane"/>
    <property type="evidence" value="ECO:0007669"/>
    <property type="project" value="UniProtKB-SubCell"/>
</dbReference>
<dbReference type="KEGG" id="dpte:113788551"/>
<sequence>MANRLSPYFGNYPAEYNRAVHGTYHPGRYYGPRDTPLSEVKVNELVGWLNRRNVHPFAMWQAMGRAYYRFTHRFVEPKYASPIRFFFQVVAMSSIFFYMANYPKNIRHHKQAKYHW</sequence>
<evidence type="ECO:0000313" key="10">
    <source>
        <dbReference type="Proteomes" id="UP000515146"/>
    </source>
</evidence>
<evidence type="ECO:0000256" key="3">
    <source>
        <dbReference type="ARBA" id="ARBA00022448"/>
    </source>
</evidence>
<dbReference type="InParanoid" id="A0A6P6XJU3"/>
<comment type="similarity">
    <text evidence="2">Belongs to the ATPase F chain family.</text>
</comment>
<dbReference type="Proteomes" id="UP000515146">
    <property type="component" value="Unplaced"/>
</dbReference>
<evidence type="ECO:0000256" key="2">
    <source>
        <dbReference type="ARBA" id="ARBA00005895"/>
    </source>
</evidence>
<evidence type="ECO:0000256" key="5">
    <source>
        <dbReference type="ARBA" id="ARBA00022781"/>
    </source>
</evidence>
<dbReference type="InterPro" id="IPR019344">
    <property type="entry name" value="F1F0-ATPsyn_F_prd"/>
</dbReference>
<evidence type="ECO:0000256" key="1">
    <source>
        <dbReference type="ARBA" id="ARBA00004325"/>
    </source>
</evidence>
<dbReference type="GeneID" id="113788551"/>
<dbReference type="GO" id="GO:1902600">
    <property type="term" value="P:proton transmembrane transport"/>
    <property type="evidence" value="ECO:0007669"/>
    <property type="project" value="UniProtKB-KW"/>
</dbReference>
<keyword evidence="3" id="KW-0813">Transport</keyword>
<evidence type="ECO:0000256" key="9">
    <source>
        <dbReference type="ARBA" id="ARBA00023310"/>
    </source>
</evidence>
<comment type="subcellular location">
    <subcellularLocation>
        <location evidence="1">Mitochondrion membrane</location>
    </subcellularLocation>
</comment>
<keyword evidence="9" id="KW-0066">ATP synthesis</keyword>
<evidence type="ECO:0000313" key="11">
    <source>
        <dbReference type="RefSeq" id="XP_027193810.1"/>
    </source>
</evidence>
<keyword evidence="4" id="KW-0138">CF(0)</keyword>
<evidence type="ECO:0000256" key="6">
    <source>
        <dbReference type="ARBA" id="ARBA00023065"/>
    </source>
</evidence>
<dbReference type="AlphaFoldDB" id="A0A6P6XJU3"/>
<organism evidence="10 11">
    <name type="scientific">Dermatophagoides pteronyssinus</name>
    <name type="common">European house dust mite</name>
    <dbReference type="NCBI Taxonomy" id="6956"/>
    <lineage>
        <taxon>Eukaryota</taxon>
        <taxon>Metazoa</taxon>
        <taxon>Ecdysozoa</taxon>
        <taxon>Arthropoda</taxon>
        <taxon>Chelicerata</taxon>
        <taxon>Arachnida</taxon>
        <taxon>Acari</taxon>
        <taxon>Acariformes</taxon>
        <taxon>Sarcoptiformes</taxon>
        <taxon>Astigmata</taxon>
        <taxon>Psoroptidia</taxon>
        <taxon>Analgoidea</taxon>
        <taxon>Pyroglyphidae</taxon>
        <taxon>Dermatophagoidinae</taxon>
        <taxon>Dermatophagoides</taxon>
    </lineage>
</organism>
<dbReference type="GO" id="GO:0045259">
    <property type="term" value="C:proton-transporting ATP synthase complex"/>
    <property type="evidence" value="ECO:0007669"/>
    <property type="project" value="UniProtKB-KW"/>
</dbReference>
<keyword evidence="7" id="KW-0496">Mitochondrion</keyword>
<gene>
    <name evidence="11" type="primary">LOC113788551</name>
</gene>
<dbReference type="GO" id="GO:0006754">
    <property type="term" value="P:ATP biosynthetic process"/>
    <property type="evidence" value="ECO:0007669"/>
    <property type="project" value="UniProtKB-KW"/>
</dbReference>
<keyword evidence="10" id="KW-1185">Reference proteome</keyword>
<reference evidence="11" key="1">
    <citation type="submission" date="2025-08" db="UniProtKB">
        <authorList>
            <consortium name="RefSeq"/>
        </authorList>
    </citation>
    <scope>IDENTIFICATION</scope>
    <source>
        <strain evidence="11">Airmid</strain>
    </source>
</reference>
<dbReference type="FunCoup" id="A0A6P6XJU3">
    <property type="interactions" value="445"/>
</dbReference>
<dbReference type="CTD" id="37931"/>
<protein>
    <submittedName>
        <fullName evidence="11">ATP synthase subunit f, mitochondrial</fullName>
    </submittedName>
</protein>
<dbReference type="OMA" id="PAEYNRA"/>
<proteinExistence type="inferred from homology"/>
<dbReference type="RefSeq" id="XP_027193810.1">
    <property type="nucleotide sequence ID" value="XM_027338009.1"/>
</dbReference>
<dbReference type="OrthoDB" id="8921675at2759"/>
<name>A0A6P6XJU3_DERPT</name>
<keyword evidence="8" id="KW-0472">Membrane</keyword>
<keyword evidence="6" id="KW-0406">Ion transport</keyword>
<evidence type="ECO:0000256" key="7">
    <source>
        <dbReference type="ARBA" id="ARBA00023128"/>
    </source>
</evidence>
<keyword evidence="5" id="KW-0375">Hydrogen ion transport</keyword>